<keyword evidence="4" id="KW-1185">Reference proteome</keyword>
<evidence type="ECO:0000256" key="1">
    <source>
        <dbReference type="SAM" id="Coils"/>
    </source>
</evidence>
<sequence length="365" mass="40966">MPNRVPTTATLAHSPPSTEALQLKLSLILSSHQKLKVAFHRLNSQVSASLLEAEDVFASLAVPLMRLVGLKTVEMASEGRFNSVLTANDHSNSQNENFMNRAMTASNELKDRQKQQLTRLIDLLRKVEAQVNTSQENIFQNLADHQACIQNFFLKAFAYVSYIHQSNQKNDLSIVMLKLLKAASDLIVGALGSVEVQVDDLIHELATHMCNPMVEYVNVLKVEMTSGTCSHLLEVVREMDRVMIAGKFELEEARKAARLAELSRVEALSKLREVEETALEMTLHPGLLIKAKEPENRAQQEATDDNLVWELLRKKRKCLPNSKRVTTHSQWNEINPMLVVNPRIALGSPPPSATRKVLSRKRITP</sequence>
<dbReference type="EMBL" id="KQ991174">
    <property type="protein sequence ID" value="KZV52099.1"/>
    <property type="molecule type" value="Genomic_DNA"/>
</dbReference>
<dbReference type="OrthoDB" id="1925512at2759"/>
<protein>
    <submittedName>
        <fullName evidence="3">Uncharacterized protein</fullName>
    </submittedName>
</protein>
<dbReference type="Proteomes" id="UP000250235">
    <property type="component" value="Unassembled WGS sequence"/>
</dbReference>
<proteinExistence type="predicted"/>
<keyword evidence="1" id="KW-0175">Coiled coil</keyword>
<accession>A0A2Z7D5P5</accession>
<evidence type="ECO:0000313" key="3">
    <source>
        <dbReference type="EMBL" id="KZV52099.1"/>
    </source>
</evidence>
<name>A0A2Z7D5P5_9LAMI</name>
<feature type="coiled-coil region" evidence="1">
    <location>
        <begin position="110"/>
        <end position="137"/>
    </location>
</feature>
<gene>
    <name evidence="3" type="ORF">F511_36423</name>
</gene>
<evidence type="ECO:0000256" key="2">
    <source>
        <dbReference type="SAM" id="MobiDB-lite"/>
    </source>
</evidence>
<feature type="region of interest" description="Disordered" evidence="2">
    <location>
        <begin position="345"/>
        <end position="365"/>
    </location>
</feature>
<evidence type="ECO:0000313" key="4">
    <source>
        <dbReference type="Proteomes" id="UP000250235"/>
    </source>
</evidence>
<organism evidence="3 4">
    <name type="scientific">Dorcoceras hygrometricum</name>
    <dbReference type="NCBI Taxonomy" id="472368"/>
    <lineage>
        <taxon>Eukaryota</taxon>
        <taxon>Viridiplantae</taxon>
        <taxon>Streptophyta</taxon>
        <taxon>Embryophyta</taxon>
        <taxon>Tracheophyta</taxon>
        <taxon>Spermatophyta</taxon>
        <taxon>Magnoliopsida</taxon>
        <taxon>eudicotyledons</taxon>
        <taxon>Gunneridae</taxon>
        <taxon>Pentapetalae</taxon>
        <taxon>asterids</taxon>
        <taxon>lamiids</taxon>
        <taxon>Lamiales</taxon>
        <taxon>Gesneriaceae</taxon>
        <taxon>Didymocarpoideae</taxon>
        <taxon>Trichosporeae</taxon>
        <taxon>Loxocarpinae</taxon>
        <taxon>Dorcoceras</taxon>
    </lineage>
</organism>
<reference evidence="3 4" key="1">
    <citation type="journal article" date="2015" name="Proc. Natl. Acad. Sci. U.S.A.">
        <title>The resurrection genome of Boea hygrometrica: A blueprint for survival of dehydration.</title>
        <authorList>
            <person name="Xiao L."/>
            <person name="Yang G."/>
            <person name="Zhang L."/>
            <person name="Yang X."/>
            <person name="Zhao S."/>
            <person name="Ji Z."/>
            <person name="Zhou Q."/>
            <person name="Hu M."/>
            <person name="Wang Y."/>
            <person name="Chen M."/>
            <person name="Xu Y."/>
            <person name="Jin H."/>
            <person name="Xiao X."/>
            <person name="Hu G."/>
            <person name="Bao F."/>
            <person name="Hu Y."/>
            <person name="Wan P."/>
            <person name="Li L."/>
            <person name="Deng X."/>
            <person name="Kuang T."/>
            <person name="Xiang C."/>
            <person name="Zhu J.K."/>
            <person name="Oliver M.J."/>
            <person name="He Y."/>
        </authorList>
    </citation>
    <scope>NUCLEOTIDE SEQUENCE [LARGE SCALE GENOMIC DNA]</scope>
    <source>
        <strain evidence="4">cv. XS01</strain>
    </source>
</reference>
<dbReference type="AlphaFoldDB" id="A0A2Z7D5P5"/>